<dbReference type="InterPro" id="IPR011992">
    <property type="entry name" value="EF-hand-dom_pair"/>
</dbReference>
<organism evidence="2 3">
    <name type="scientific">Strongylus vulgaris</name>
    <name type="common">Blood worm</name>
    <dbReference type="NCBI Taxonomy" id="40348"/>
    <lineage>
        <taxon>Eukaryota</taxon>
        <taxon>Metazoa</taxon>
        <taxon>Ecdysozoa</taxon>
        <taxon>Nematoda</taxon>
        <taxon>Chromadorea</taxon>
        <taxon>Rhabditida</taxon>
        <taxon>Rhabditina</taxon>
        <taxon>Rhabditomorpha</taxon>
        <taxon>Strongyloidea</taxon>
        <taxon>Strongylidae</taxon>
        <taxon>Strongylus</taxon>
    </lineage>
</organism>
<dbReference type="EMBL" id="UYYB01008253">
    <property type="protein sequence ID" value="VDM68268.1"/>
    <property type="molecule type" value="Genomic_DNA"/>
</dbReference>
<evidence type="ECO:0000313" key="2">
    <source>
        <dbReference type="EMBL" id="VDM68268.1"/>
    </source>
</evidence>
<dbReference type="Proteomes" id="UP000270094">
    <property type="component" value="Unassembled WGS sequence"/>
</dbReference>
<gene>
    <name evidence="2" type="ORF">SVUK_LOCUS3266</name>
</gene>
<dbReference type="Gene3D" id="1.10.238.10">
    <property type="entry name" value="EF-hand"/>
    <property type="match status" value="1"/>
</dbReference>
<dbReference type="InterPro" id="IPR002048">
    <property type="entry name" value="EF_hand_dom"/>
</dbReference>
<protein>
    <recommendedName>
        <fullName evidence="1">EF-hand domain-containing protein</fullName>
    </recommendedName>
</protein>
<dbReference type="GO" id="GO:0005509">
    <property type="term" value="F:calcium ion binding"/>
    <property type="evidence" value="ECO:0007669"/>
    <property type="project" value="InterPro"/>
</dbReference>
<dbReference type="SUPFAM" id="SSF47473">
    <property type="entry name" value="EF-hand"/>
    <property type="match status" value="1"/>
</dbReference>
<reference evidence="2 3" key="1">
    <citation type="submission" date="2018-11" db="EMBL/GenBank/DDBJ databases">
        <authorList>
            <consortium name="Pathogen Informatics"/>
        </authorList>
    </citation>
    <scope>NUCLEOTIDE SEQUENCE [LARGE SCALE GENOMIC DNA]</scope>
</reference>
<evidence type="ECO:0000259" key="1">
    <source>
        <dbReference type="PROSITE" id="PS50222"/>
    </source>
</evidence>
<keyword evidence="3" id="KW-1185">Reference proteome</keyword>
<evidence type="ECO:0000313" key="3">
    <source>
        <dbReference type="Proteomes" id="UP000270094"/>
    </source>
</evidence>
<accession>A0A3P7KJX2</accession>
<sequence length="85" mass="9733">MEDQEIILDSSSDESIVGEQAKKLFDLCDKDEKGYIISADLKSLGEFVSANDIQEIEKKVEESNEKQITKEQFTKIISKSDIIFW</sequence>
<feature type="domain" description="EF-hand" evidence="1">
    <location>
        <begin position="16"/>
        <end position="51"/>
    </location>
</feature>
<dbReference type="OrthoDB" id="9989112at2759"/>
<proteinExistence type="predicted"/>
<name>A0A3P7KJX2_STRVU</name>
<dbReference type="AlphaFoldDB" id="A0A3P7KJX2"/>
<dbReference type="PROSITE" id="PS50222">
    <property type="entry name" value="EF_HAND_2"/>
    <property type="match status" value="1"/>
</dbReference>